<gene>
    <name evidence="4" type="ORF">YASMINEVIRUS_695</name>
</gene>
<sequence>MPSNKTRKQNYDSDSGVEYESDLIGETIQNTDNESEILEDVEREDVVTRVTLTNMSELCRSHEFVVLYSQRPYSWGFDQIDKFMDDVVNTHSTNKKFSLGSIHLLKNANAPTKGRKTESYTVWDGQQRLVTHFLTLVSIVNYIDEHYQDDLRSATNSMSILRKTVLNTIQSSDRLGPKLFSGLVSLSRNDKSVASALYDKIDEDLKYKPRITYNKVSSDRAIHHIGAKTYRPSLVYFKDIEDADQNVYSYRCNLCGAKLKEVTTDPGSNKVRELVYMCREHISSCNKSDEIDLHDLYQGDERLCENLDYIYASFVLRLPEYANNCDMNGREFLEYFVDILTKNNNITCMYDADSDSAGIVFEYENNRGVECTPYDLVKNKVLASLRTNVDLKLFCENTSFDNNDKDQYSYLNVAISTVESRYFEPLDDVFSRDNSEKYSKRWEMVCSKAKDIFTRYPIFELIKTSNPVLAIYVVLTVAIDREKILNDVINMIASYTFLEKYSKLTKRSNTFSDSNFDPHKTNPLKEQIVDLINKITDRKTPDSTIRRKLSKILVTDLKHNKNYTTDFIDGISRAEVNKGTNRKLFTHILLMYNSWLSNQTTVHVQDASVEHIVARNKKKTTNIESIEKIGNLTIIPQTNNRITKTKGNSSLRDRDYDQKKIVYEKSALMINIELVRHYDEFCSDEHINDRTNKLVKKIARILNAYVEDSFDENVPDEFKGCYSDKVENSDDTDDEIVEVDDNPEWENDGSDNDEYEYDDHSSGVVAEKTKNTKKSKNRSTVVKSDKMMLVKRSESKKPSVTQNKLK</sequence>
<comment type="caution">
    <text evidence="4">The sequence shown here is derived from an EMBL/GenBank/DDBJ whole genome shotgun (WGS) entry which is preliminary data.</text>
</comment>
<accession>A0A5K0U9T2</accession>
<reference evidence="4 5" key="1">
    <citation type="submission" date="2018-10" db="EMBL/GenBank/DDBJ databases">
        <authorList>
            <consortium name="IHU Genomes"/>
        </authorList>
    </citation>
    <scope>NUCLEOTIDE SEQUENCE [LARGE SCALE GENOMIC DNA]</scope>
    <source>
        <strain evidence="4 5">A1</strain>
    </source>
</reference>
<name>A0A5K0U9T2_9VIRU</name>
<evidence type="ECO:0000259" key="3">
    <source>
        <dbReference type="Pfam" id="PF07510"/>
    </source>
</evidence>
<evidence type="ECO:0000313" key="4">
    <source>
        <dbReference type="EMBL" id="VBB18232.1"/>
    </source>
</evidence>
<dbReference type="EMBL" id="UPSH01000001">
    <property type="protein sequence ID" value="VBB18232.1"/>
    <property type="molecule type" value="Genomic_DNA"/>
</dbReference>
<dbReference type="PANTHER" id="PTHR35149:SF1">
    <property type="entry name" value="DUF5655 DOMAIN-CONTAINING PROTEIN"/>
    <property type="match status" value="1"/>
</dbReference>
<feature type="domain" description="GmrSD restriction endonucleases C-terminal" evidence="3">
    <location>
        <begin position="577"/>
        <end position="696"/>
    </location>
</feature>
<evidence type="ECO:0000313" key="5">
    <source>
        <dbReference type="Proteomes" id="UP000594342"/>
    </source>
</evidence>
<proteinExistence type="predicted"/>
<protein>
    <submittedName>
        <fullName evidence="4">DUF262 domain-containing protein</fullName>
    </submittedName>
</protein>
<dbReference type="Pfam" id="PF03235">
    <property type="entry name" value="GmrSD_N"/>
    <property type="match status" value="1"/>
</dbReference>
<evidence type="ECO:0000256" key="1">
    <source>
        <dbReference type="SAM" id="MobiDB-lite"/>
    </source>
</evidence>
<dbReference type="Proteomes" id="UP000594342">
    <property type="component" value="Unassembled WGS sequence"/>
</dbReference>
<keyword evidence="5" id="KW-1185">Reference proteome</keyword>
<dbReference type="InterPro" id="IPR004919">
    <property type="entry name" value="GmrSD_N"/>
</dbReference>
<feature type="domain" description="GmrSD restriction endonucleases N-terminal" evidence="2">
    <location>
        <begin position="68"/>
        <end position="381"/>
    </location>
</feature>
<feature type="compositionally biased region" description="Basic and acidic residues" evidence="1">
    <location>
        <begin position="783"/>
        <end position="797"/>
    </location>
</feature>
<feature type="compositionally biased region" description="Acidic residues" evidence="1">
    <location>
        <begin position="729"/>
        <end position="757"/>
    </location>
</feature>
<dbReference type="InterPro" id="IPR011089">
    <property type="entry name" value="GmrSD_C"/>
</dbReference>
<dbReference type="Pfam" id="PF07510">
    <property type="entry name" value="GmrSD_C"/>
    <property type="match status" value="1"/>
</dbReference>
<dbReference type="PANTHER" id="PTHR35149">
    <property type="entry name" value="SLL5132 PROTEIN"/>
    <property type="match status" value="1"/>
</dbReference>
<organism evidence="4 5">
    <name type="scientific">Yasminevirus sp. GU-2018</name>
    <dbReference type="NCBI Taxonomy" id="2420051"/>
    <lineage>
        <taxon>Viruses</taxon>
        <taxon>Varidnaviria</taxon>
        <taxon>Bamfordvirae</taxon>
        <taxon>Nucleocytoviricota</taxon>
        <taxon>Megaviricetes</taxon>
        <taxon>Imitervirales</taxon>
        <taxon>Mimiviridae</taxon>
        <taxon>Klosneuvirinae</taxon>
        <taxon>Yasminevirus</taxon>
        <taxon>Yasminevirus saudimassiliense</taxon>
    </lineage>
</organism>
<evidence type="ECO:0000259" key="2">
    <source>
        <dbReference type="Pfam" id="PF03235"/>
    </source>
</evidence>
<feature type="region of interest" description="Disordered" evidence="1">
    <location>
        <begin position="721"/>
        <end position="806"/>
    </location>
</feature>